<keyword evidence="3 11" id="KW-0227">DNA damage</keyword>
<dbReference type="GO" id="GO:0016887">
    <property type="term" value="F:ATP hydrolysis activity"/>
    <property type="evidence" value="ECO:0007669"/>
    <property type="project" value="RHEA"/>
</dbReference>
<evidence type="ECO:0000256" key="6">
    <source>
        <dbReference type="ARBA" id="ARBA00022839"/>
    </source>
</evidence>
<keyword evidence="14" id="KW-1185">Reference proteome</keyword>
<accession>A0A2U8FLP9</accession>
<evidence type="ECO:0000256" key="1">
    <source>
        <dbReference type="ARBA" id="ARBA00022722"/>
    </source>
</evidence>
<dbReference type="CDD" id="cd18809">
    <property type="entry name" value="SF1_C_RecD"/>
    <property type="match status" value="1"/>
</dbReference>
<dbReference type="EMBL" id="CP029206">
    <property type="protein sequence ID" value="AWI51863.1"/>
    <property type="molecule type" value="Genomic_DNA"/>
</dbReference>
<dbReference type="InterPro" id="IPR003593">
    <property type="entry name" value="AAA+_ATPase"/>
</dbReference>
<dbReference type="GO" id="GO:0008854">
    <property type="term" value="F:exodeoxyribonuclease V activity"/>
    <property type="evidence" value="ECO:0007669"/>
    <property type="project" value="InterPro"/>
</dbReference>
<dbReference type="InterPro" id="IPR027417">
    <property type="entry name" value="P-loop_NTPase"/>
</dbReference>
<keyword evidence="4 11" id="KW-0378">Hydrolase</keyword>
<dbReference type="Pfam" id="PF13538">
    <property type="entry name" value="UvrD_C_2"/>
    <property type="match status" value="1"/>
</dbReference>
<keyword evidence="8 11" id="KW-0238">DNA-binding</keyword>
<comment type="subunit">
    <text evidence="11">Heterotrimer of RecB, RecC and RecD. All subunits contribute to DNA-binding.</text>
</comment>
<evidence type="ECO:0000256" key="4">
    <source>
        <dbReference type="ARBA" id="ARBA00022801"/>
    </source>
</evidence>
<dbReference type="InterPro" id="IPR041851">
    <property type="entry name" value="RecD_N_sf"/>
</dbReference>
<keyword evidence="7 11" id="KW-0067">ATP-binding</keyword>
<dbReference type="CDD" id="cd17933">
    <property type="entry name" value="DEXSc_RecD-like"/>
    <property type="match status" value="1"/>
</dbReference>
<evidence type="ECO:0000256" key="2">
    <source>
        <dbReference type="ARBA" id="ARBA00022741"/>
    </source>
</evidence>
<dbReference type="Proteomes" id="UP000244920">
    <property type="component" value="Chromosome"/>
</dbReference>
<sequence length="657" mass="74413">MLKLLEKLKSENVISELNYQFAKMIDRKQQDFGYTAQQQNLAVLVAALLSFHTMKGHSALRLDSDFASDPFGLSLKKERELQMDFANEISQKIEDISPLEWQTLLENHIAFSVSPEKSAPMLFQYGLLYFYRYWQAEHQVAKYLQQAVGFSEENANIEQDKKILDHLFGQVSEQTDWQKIAVATALRKRFCVISGGPGTGKTRTVARLLAALQWKQLEQGSDFLKVALVAPTGKAAARLKESIIQSLARIDMPEKLKEALPTQASTIHRLLGMQPQSDKPKYHKTNPLHLDLLVIDEASMIDLSLMEKLLNAVKPSARVVLLGDKDQLASVEVGSIMNELGQFIASDHSHYSQTHCDYLEAVTGYKLTGQKNVLPICDSLCYLSQSYRFNDQLGIGLLAKEVNQQKVAQSWRVASSSEHKELECVLYPPATDFSEKRKWTQYCVALVVRRAVDAYREYLELVKQREKDPKSVSVGGIFEAFQQVRFLSALRVGELGVERLNQTIAEALKQANLVKFNQHRENYCGKPILITENAPQNHVYSGDIGIVLPDEQGMLRIYFDTIVEGEYLNLSLSRVPEYESAYVMTVHKSQGSEFEHVFLVMPLVGSPVLTKELIYTAITRAKEKFTLFSHEKVWKLGVKSNIQRESGLQEQLKIKLS</sequence>
<dbReference type="SUPFAM" id="SSF52540">
    <property type="entry name" value="P-loop containing nucleoside triphosphate hydrolases"/>
    <property type="match status" value="1"/>
</dbReference>
<keyword evidence="6 11" id="KW-0269">Exonuclease</keyword>
<evidence type="ECO:0000256" key="11">
    <source>
        <dbReference type="HAMAP-Rule" id="MF_01487"/>
    </source>
</evidence>
<dbReference type="Pfam" id="PF13245">
    <property type="entry name" value="AAA_19"/>
    <property type="match status" value="1"/>
</dbReference>
<comment type="miscellaneous">
    <text evidence="11">In the RecBCD complex, RecB has a slow 3'-5' helicase, an exonuclease activity and loads RecA onto ssDNA, RecD has a fast 5'-3' helicase activity, while RecC stimulates the ATPase and processivity of the RecB helicase and contributes to recognition of the Chi site.</text>
</comment>
<keyword evidence="1 11" id="KW-0540">Nuclease</keyword>
<name>A0A2U8FLP9_9PAST</name>
<feature type="domain" description="AAA+ ATPase" evidence="12">
    <location>
        <begin position="187"/>
        <end position="377"/>
    </location>
</feature>
<protein>
    <recommendedName>
        <fullName evidence="11">RecBCD enzyme subunit RecD</fullName>
        <ecNumber evidence="11">5.6.2.3</ecNumber>
    </recommendedName>
    <alternativeName>
        <fullName evidence="11">DNA 5'-3' helicase subunit RecD</fullName>
    </alternativeName>
    <alternativeName>
        <fullName evidence="11">Exonuclease V subunit RecD</fullName>
        <shortName evidence="11">ExoV subunit RecD</shortName>
    </alternativeName>
    <alternativeName>
        <fullName evidence="11">Helicase/nuclease RecBCD subunit RecD</fullName>
    </alternativeName>
</protein>
<dbReference type="SMART" id="SM00382">
    <property type="entry name" value="AAA"/>
    <property type="match status" value="1"/>
</dbReference>
<evidence type="ECO:0000256" key="7">
    <source>
        <dbReference type="ARBA" id="ARBA00022840"/>
    </source>
</evidence>
<dbReference type="PANTHER" id="PTHR43788">
    <property type="entry name" value="DNA2/NAM7 HELICASE FAMILY MEMBER"/>
    <property type="match status" value="1"/>
</dbReference>
<evidence type="ECO:0000259" key="12">
    <source>
        <dbReference type="SMART" id="SM00382"/>
    </source>
</evidence>
<proteinExistence type="inferred from homology"/>
<dbReference type="GO" id="GO:0017116">
    <property type="term" value="F:single-stranded DNA helicase activity"/>
    <property type="evidence" value="ECO:0007669"/>
    <property type="project" value="TreeGrafter"/>
</dbReference>
<keyword evidence="2 11" id="KW-0547">Nucleotide-binding</keyword>
<organism evidence="13 14">
    <name type="scientific">Actinobacillus porcitonsillarum</name>
    <dbReference type="NCBI Taxonomy" id="189834"/>
    <lineage>
        <taxon>Bacteria</taxon>
        <taxon>Pseudomonadati</taxon>
        <taxon>Pseudomonadota</taxon>
        <taxon>Gammaproteobacteria</taxon>
        <taxon>Pasteurellales</taxon>
        <taxon>Pasteurellaceae</taxon>
        <taxon>Actinobacillus</taxon>
    </lineage>
</organism>
<dbReference type="InterPro" id="IPR027785">
    <property type="entry name" value="UvrD-like_helicase_C"/>
</dbReference>
<dbReference type="NCBIfam" id="TIGR01447">
    <property type="entry name" value="recD"/>
    <property type="match status" value="1"/>
</dbReference>
<dbReference type="GO" id="GO:0043139">
    <property type="term" value="F:5'-3' DNA helicase activity"/>
    <property type="evidence" value="ECO:0007669"/>
    <property type="project" value="UniProtKB-UniRule"/>
</dbReference>
<dbReference type="GO" id="GO:0003677">
    <property type="term" value="F:DNA binding"/>
    <property type="evidence" value="ECO:0007669"/>
    <property type="project" value="UniProtKB-UniRule"/>
</dbReference>
<comment type="function">
    <text evidence="11">A helicase/nuclease that prepares dsDNA breaks (DSB) for recombinational DNA repair. Binds to DSBs and unwinds DNA via a highly rapid and processive ATP-dependent bidirectional helicase activity. Unwinds dsDNA until it encounters a Chi (crossover hotspot instigator) sequence from the 3' direction. Cuts ssDNA a few nucleotides 3' to the Chi site. The properties and activities of the enzyme are changed at Chi. The Chi-altered holoenzyme produces a long 3'-ssDNA overhang and facilitates RecA-binding to the ssDNA for homologous DNA recombination and repair. Holoenzyme degrades any linearized DNA that is unable to undergo homologous recombination. In the holoenzyme this subunit has ssDNA-dependent ATPase and 5'-3' helicase activity. When added to pre-assembled RecBC greatly stimulates nuclease activity and augments holoenzyme processivity. Negatively regulates the RecA-loading ability of RecBCD.</text>
</comment>
<dbReference type="KEGG" id="apor:DDU33_10390"/>
<reference evidence="14" key="1">
    <citation type="submission" date="2018-05" db="EMBL/GenBank/DDBJ databases">
        <title>Complete genome sequence of Actinobacillus porcitonsillarum reference strain 9953L55 (CCUG 46996).</title>
        <authorList>
            <person name="Dona V."/>
            <person name="Perreten V."/>
        </authorList>
    </citation>
    <scope>NUCLEOTIDE SEQUENCE [LARGE SCALE GENOMIC DNA]</scope>
    <source>
        <strain evidence="14">9953L55</strain>
    </source>
</reference>
<evidence type="ECO:0000256" key="5">
    <source>
        <dbReference type="ARBA" id="ARBA00022806"/>
    </source>
</evidence>
<dbReference type="GO" id="GO:0000724">
    <property type="term" value="P:double-strand break repair via homologous recombination"/>
    <property type="evidence" value="ECO:0007669"/>
    <property type="project" value="UniProtKB-UniRule"/>
</dbReference>
<evidence type="ECO:0000256" key="3">
    <source>
        <dbReference type="ARBA" id="ARBA00022763"/>
    </source>
</evidence>
<dbReference type="Gene3D" id="3.40.50.300">
    <property type="entry name" value="P-loop containing nucleotide triphosphate hydrolases"/>
    <property type="match status" value="3"/>
</dbReference>
<keyword evidence="5 11" id="KW-0347">Helicase</keyword>
<evidence type="ECO:0000313" key="14">
    <source>
        <dbReference type="Proteomes" id="UP000244920"/>
    </source>
</evidence>
<keyword evidence="10 11" id="KW-0413">Isomerase</keyword>
<evidence type="ECO:0000256" key="10">
    <source>
        <dbReference type="ARBA" id="ARBA00023235"/>
    </source>
</evidence>
<feature type="binding site" evidence="11">
    <location>
        <begin position="195"/>
        <end position="202"/>
    </location>
    <ligand>
        <name>ATP</name>
        <dbReference type="ChEBI" id="CHEBI:30616"/>
    </ligand>
</feature>
<gene>
    <name evidence="11 13" type="primary">recD</name>
    <name evidence="13" type="ORF">DDU33_10390</name>
</gene>
<dbReference type="Gene3D" id="1.10.10.1020">
    <property type="entry name" value="RecBCD complex, subunit RecD, N-terminal domain"/>
    <property type="match status" value="1"/>
</dbReference>
<dbReference type="InterPro" id="IPR050534">
    <property type="entry name" value="Coronavir_polyprotein_1ab"/>
</dbReference>
<evidence type="ECO:0000256" key="9">
    <source>
        <dbReference type="ARBA" id="ARBA00023204"/>
    </source>
</evidence>
<comment type="similarity">
    <text evidence="11">Belongs to the RecD family.</text>
</comment>
<dbReference type="PANTHER" id="PTHR43788:SF6">
    <property type="entry name" value="DNA HELICASE B"/>
    <property type="match status" value="1"/>
</dbReference>
<dbReference type="InterPro" id="IPR049550">
    <property type="entry name" value="RecD_N"/>
</dbReference>
<dbReference type="RefSeq" id="WP_108925070.1">
    <property type="nucleotide sequence ID" value="NZ_CP029206.1"/>
</dbReference>
<dbReference type="GO" id="GO:0009338">
    <property type="term" value="C:exodeoxyribonuclease V complex"/>
    <property type="evidence" value="ECO:0007669"/>
    <property type="project" value="InterPro"/>
</dbReference>
<dbReference type="InterPro" id="IPR006344">
    <property type="entry name" value="RecD"/>
</dbReference>
<dbReference type="HAMAP" id="MF_01487">
    <property type="entry name" value="RecD"/>
    <property type="match status" value="1"/>
</dbReference>
<dbReference type="Pfam" id="PF21185">
    <property type="entry name" value="RecD_N"/>
    <property type="match status" value="1"/>
</dbReference>
<dbReference type="EC" id="5.6.2.3" evidence="11"/>
<comment type="catalytic activity">
    <reaction evidence="11">
        <text>ATP + H2O = ADP + phosphate + H(+)</text>
        <dbReference type="Rhea" id="RHEA:13065"/>
        <dbReference type="ChEBI" id="CHEBI:15377"/>
        <dbReference type="ChEBI" id="CHEBI:15378"/>
        <dbReference type="ChEBI" id="CHEBI:30616"/>
        <dbReference type="ChEBI" id="CHEBI:43474"/>
        <dbReference type="ChEBI" id="CHEBI:456216"/>
        <dbReference type="EC" id="5.6.2.3"/>
    </reaction>
</comment>
<evidence type="ECO:0000313" key="13">
    <source>
        <dbReference type="EMBL" id="AWI51863.1"/>
    </source>
</evidence>
<dbReference type="AlphaFoldDB" id="A0A2U8FLP9"/>
<dbReference type="GO" id="GO:0005524">
    <property type="term" value="F:ATP binding"/>
    <property type="evidence" value="ECO:0007669"/>
    <property type="project" value="UniProtKB-UniRule"/>
</dbReference>
<keyword evidence="9 11" id="KW-0234">DNA repair</keyword>
<evidence type="ECO:0000256" key="8">
    <source>
        <dbReference type="ARBA" id="ARBA00023125"/>
    </source>
</evidence>